<feature type="region of interest" description="Disordered" evidence="1">
    <location>
        <begin position="62"/>
        <end position="82"/>
    </location>
</feature>
<evidence type="ECO:0000313" key="2">
    <source>
        <dbReference type="EMBL" id="SDE75853.1"/>
    </source>
</evidence>
<dbReference type="AlphaFoldDB" id="A0A1G7FIY1"/>
<dbReference type="Proteomes" id="UP000182284">
    <property type="component" value="Unassembled WGS sequence"/>
</dbReference>
<name>A0A1G7FIY1_9RHOB</name>
<organism evidence="2 3">
    <name type="scientific">Celeribacter baekdonensis</name>
    <dbReference type="NCBI Taxonomy" id="875171"/>
    <lineage>
        <taxon>Bacteria</taxon>
        <taxon>Pseudomonadati</taxon>
        <taxon>Pseudomonadota</taxon>
        <taxon>Alphaproteobacteria</taxon>
        <taxon>Rhodobacterales</taxon>
        <taxon>Roseobacteraceae</taxon>
        <taxon>Celeribacter</taxon>
    </lineage>
</organism>
<proteinExistence type="predicted"/>
<feature type="compositionally biased region" description="Polar residues" evidence="1">
    <location>
        <begin position="283"/>
        <end position="295"/>
    </location>
</feature>
<evidence type="ECO:0000256" key="1">
    <source>
        <dbReference type="SAM" id="MobiDB-lite"/>
    </source>
</evidence>
<evidence type="ECO:0000313" key="3">
    <source>
        <dbReference type="Proteomes" id="UP000182284"/>
    </source>
</evidence>
<feature type="region of interest" description="Disordered" evidence="1">
    <location>
        <begin position="281"/>
        <end position="349"/>
    </location>
</feature>
<reference evidence="2 3" key="1">
    <citation type="submission" date="2016-10" db="EMBL/GenBank/DDBJ databases">
        <authorList>
            <person name="de Groot N.N."/>
        </authorList>
    </citation>
    <scope>NUCLEOTIDE SEQUENCE [LARGE SCALE GENOMIC DNA]</scope>
    <source>
        <strain evidence="2 3">DSM 27375</strain>
    </source>
</reference>
<feature type="compositionally biased region" description="Basic and acidic residues" evidence="1">
    <location>
        <begin position="305"/>
        <end position="325"/>
    </location>
</feature>
<sequence>MLCNDLFLRIFFRFERYDPWPDVKLLVTIASGISADVNHWLAFYTKSGKLVAYSGHASGETQRAMKSGGTVPAETKRQGSARSQRTIGGVIKALVRIGDEMKIEYVSGSNVVSLMPRRNDMHFPALKTIEAYWDGLRNGRPVPARSEIDPRGMQSALEYAFILERIALGVARFRLAGMHLTDLMGMEVRGMPLTAMFVPESRAKISEALEAVFETPQITVITLKAERGIGRGVMDAQLLLCPLKSDLGDVNRVLGCLQSKGEIGRQPRRFEVVDVQSRPLLSDNPTEQSFATTPAGTPVPAGFAEAKKAYDDHAAKDAGKNEVKPHAPMPQRPKGKPVLRLIKAETHKT</sequence>
<protein>
    <submittedName>
        <fullName evidence="2">PAS domain-containing protein</fullName>
    </submittedName>
</protein>
<accession>A0A1G7FIY1</accession>
<dbReference type="InterPro" id="IPR009922">
    <property type="entry name" value="DUF1457"/>
</dbReference>
<gene>
    <name evidence="2" type="ORF">SAMN04488117_101109</name>
</gene>
<dbReference type="Pfam" id="PF07310">
    <property type="entry name" value="PAS_5"/>
    <property type="match status" value="1"/>
</dbReference>
<dbReference type="EMBL" id="FNBL01000001">
    <property type="protein sequence ID" value="SDE75853.1"/>
    <property type="molecule type" value="Genomic_DNA"/>
</dbReference>